<dbReference type="EMBL" id="GDKF01006648">
    <property type="protein sequence ID" value="JAT71974.1"/>
    <property type="molecule type" value="Transcribed_RNA"/>
</dbReference>
<proteinExistence type="predicted"/>
<dbReference type="EMBL" id="KL662148">
    <property type="protein sequence ID" value="KFM27530.1"/>
    <property type="molecule type" value="Genomic_DNA"/>
</dbReference>
<feature type="compositionally biased region" description="Low complexity" evidence="1">
    <location>
        <begin position="242"/>
        <end position="254"/>
    </location>
</feature>
<evidence type="ECO:0000313" key="4">
    <source>
        <dbReference type="EMBL" id="RMZ52395.1"/>
    </source>
</evidence>
<name>A0A087SP76_AUXPR</name>
<evidence type="ECO:0000313" key="5">
    <source>
        <dbReference type="Proteomes" id="UP000028924"/>
    </source>
</evidence>
<protein>
    <recommendedName>
        <fullName evidence="7">Spindle and kinetochore-associated protein 3</fullName>
    </recommendedName>
</protein>
<evidence type="ECO:0000313" key="2">
    <source>
        <dbReference type="EMBL" id="JAT71974.1"/>
    </source>
</evidence>
<dbReference type="OrthoDB" id="515592at2759"/>
<dbReference type="Proteomes" id="UP000028924">
    <property type="component" value="Unassembled WGS sequence"/>
</dbReference>
<feature type="region of interest" description="Disordered" evidence="1">
    <location>
        <begin position="370"/>
        <end position="426"/>
    </location>
</feature>
<evidence type="ECO:0000313" key="6">
    <source>
        <dbReference type="Proteomes" id="UP000279271"/>
    </source>
</evidence>
<dbReference type="KEGG" id="apro:F751_5386"/>
<reference evidence="2" key="2">
    <citation type="submission" date="2015-08" db="EMBL/GenBank/DDBJ databases">
        <authorList>
            <person name="Babu N.S."/>
            <person name="Beckwith C.J."/>
            <person name="Beseler K.G."/>
            <person name="Brison A."/>
            <person name="Carone J.V."/>
            <person name="Caskin T.P."/>
            <person name="Diamond M."/>
            <person name="Durham M.E."/>
            <person name="Foxe J.M."/>
            <person name="Go M."/>
            <person name="Henderson B.A."/>
            <person name="Jones I.B."/>
            <person name="McGettigan J.A."/>
            <person name="Micheletti S.J."/>
            <person name="Nasrallah M.E."/>
            <person name="Ortiz D."/>
            <person name="Piller C.R."/>
            <person name="Privatt S.R."/>
            <person name="Schneider S.L."/>
            <person name="Sharp S."/>
            <person name="Smith T.C."/>
            <person name="Stanton J.D."/>
            <person name="Ullery H.E."/>
            <person name="Wilson R.J."/>
            <person name="Serrano M.G."/>
            <person name="Buck G."/>
            <person name="Lee V."/>
            <person name="Wang Y."/>
            <person name="Carvalho R."/>
            <person name="Voegtly L."/>
            <person name="Shi R."/>
            <person name="Duckworth R."/>
            <person name="Johnson A."/>
            <person name="Loviza R."/>
            <person name="Walstead R."/>
            <person name="Shah Z."/>
            <person name="Kiflezghi M."/>
            <person name="Wade K."/>
            <person name="Ball S.L."/>
            <person name="Bradley K.W."/>
            <person name="Asai D.J."/>
            <person name="Bowman C.A."/>
            <person name="Russell D.A."/>
            <person name="Pope W.H."/>
            <person name="Jacobs-Sera D."/>
            <person name="Hendrix R.W."/>
            <person name="Hatfull G.F."/>
        </authorList>
    </citation>
    <scope>NUCLEOTIDE SEQUENCE</scope>
</reference>
<accession>A0A087SP76</accession>
<dbReference type="EMBL" id="QOKY01000206">
    <property type="protein sequence ID" value="RMZ52395.1"/>
    <property type="molecule type" value="Genomic_DNA"/>
</dbReference>
<reference evidence="6" key="3">
    <citation type="journal article" date="2018" name="Algal Res.">
        <title>Characterization of plant carbon substrate utilization by Auxenochlorella protothecoides.</title>
        <authorList>
            <person name="Vogler B.W."/>
            <person name="Starkenburg S.R."/>
            <person name="Sudasinghe N."/>
            <person name="Schambach J.Y."/>
            <person name="Rollin J.A."/>
            <person name="Pattathil S."/>
            <person name="Barry A.N."/>
        </authorList>
    </citation>
    <scope>NUCLEOTIDE SEQUENCE [LARGE SCALE GENOMIC DNA]</scope>
    <source>
        <strain evidence="6">UTEX 25</strain>
    </source>
</reference>
<organism evidence="3 5">
    <name type="scientific">Auxenochlorella protothecoides</name>
    <name type="common">Green microalga</name>
    <name type="synonym">Chlorella protothecoides</name>
    <dbReference type="NCBI Taxonomy" id="3075"/>
    <lineage>
        <taxon>Eukaryota</taxon>
        <taxon>Viridiplantae</taxon>
        <taxon>Chlorophyta</taxon>
        <taxon>core chlorophytes</taxon>
        <taxon>Trebouxiophyceae</taxon>
        <taxon>Chlorellales</taxon>
        <taxon>Chlorellaceae</taxon>
        <taxon>Auxenochlorella</taxon>
    </lineage>
</organism>
<feature type="region of interest" description="Disordered" evidence="1">
    <location>
        <begin position="239"/>
        <end position="313"/>
    </location>
</feature>
<dbReference type="AlphaFoldDB" id="A0A087SP76"/>
<evidence type="ECO:0000313" key="3">
    <source>
        <dbReference type="EMBL" id="KFM27530.1"/>
    </source>
</evidence>
<evidence type="ECO:0000256" key="1">
    <source>
        <dbReference type="SAM" id="MobiDB-lite"/>
    </source>
</evidence>
<dbReference type="Proteomes" id="UP000279271">
    <property type="component" value="Unassembled WGS sequence"/>
</dbReference>
<sequence length="514" mass="53413">MTAVQASIQALHAHMGAFSAGASAELGALRRDVEQRPVVGATAYRHALRAIGESLDSAAIEVQGLESLRSGSLQDAVSDGVSTYQAACQQIKDLESLLSGYGYREPYVPEPPLDPLELMEPEARVKQEDVQLRAPQSASPIGLFPGSSPMSSFAGTPPLMSSWLPAGSVLAQGSVVLQGPQLTTMRMARARQDTPSSLASAEDFSPSMRELLGKYTSMSVASSGRLSFPAGSQWALTPEPLPASAPANASPLGAQHAATHASHPVAEHAVAPSPPPPPASRGQPGSTPLDLSRGLAGQGEGAPTPGPTPSFMDQYRSRYPAIIASAERYMATAEKKERPSRYALEAGEFPLFPEQPLAQAAEVGGISSGVEDARQDAPSRSSTALDPSGRFPASTLHGAQVAGSETMGARSAAASPPFGAPSPPHSRRIGCVAETTYATLPAFIRGQLSLQLLNNTLTSLQATLAATGSVEFGARALEELGVGVKAKVFMNALLKLKLASLRVLPGQETVYVLA</sequence>
<gene>
    <name evidence="4" type="ORF">APUTEX25_000670</name>
    <name evidence="3" type="ORF">F751_5386</name>
    <name evidence="2" type="ORF">g.23675</name>
</gene>
<evidence type="ECO:0008006" key="7">
    <source>
        <dbReference type="Google" id="ProtNLM"/>
    </source>
</evidence>
<reference evidence="4" key="4">
    <citation type="submission" date="2018-10" db="EMBL/GenBank/DDBJ databases">
        <authorList>
            <person name="Hovde B."/>
            <person name="Zhang X."/>
        </authorList>
    </citation>
    <scope>NUCLEOTIDE SEQUENCE [LARGE SCALE GENOMIC DNA]</scope>
    <source>
        <strain evidence="4">UTEX 25</strain>
    </source>
</reference>
<reference evidence="4" key="5">
    <citation type="submission" date="2018-11" db="EMBL/GenBank/DDBJ databases">
        <title>Characterization of plant carbon substrate utilization by Auxenochlorella protothecoides.</title>
        <authorList>
            <person name="Vogler B.W."/>
            <person name="Starkenburg S.R."/>
            <person name="Sudasinghe N."/>
            <person name="Schambach J.Y."/>
            <person name="Rollin J.A."/>
            <person name="Pattathil S."/>
            <person name="Barry A.N."/>
        </authorList>
    </citation>
    <scope>NUCLEOTIDE SEQUENCE [LARGE SCALE GENOMIC DNA]</scope>
    <source>
        <strain evidence="4">UTEX 25</strain>
    </source>
</reference>
<dbReference type="GeneID" id="23616777"/>
<dbReference type="RefSeq" id="XP_011400507.1">
    <property type="nucleotide sequence ID" value="XM_011402205.1"/>
</dbReference>
<keyword evidence="5" id="KW-1185">Reference proteome</keyword>
<reference evidence="3 5" key="1">
    <citation type="journal article" date="2014" name="BMC Genomics">
        <title>Oil accumulation mechanisms of the oleaginous microalga Chlorella protothecoides revealed through its genome, transcriptomes, and proteomes.</title>
        <authorList>
            <person name="Gao C."/>
            <person name="Wang Y."/>
            <person name="Shen Y."/>
            <person name="Yan D."/>
            <person name="He X."/>
            <person name="Dai J."/>
            <person name="Wu Q."/>
        </authorList>
    </citation>
    <scope>NUCLEOTIDE SEQUENCE [LARGE SCALE GENOMIC DNA]</scope>
    <source>
        <strain evidence="3 5">0710</strain>
    </source>
</reference>